<proteinExistence type="predicted"/>
<sequence length="69" mass="7612">MRAGRKHTRRAIAREDVGAALMRLMKAQLTNLDTRSHAEFLADMRAKQAAGKLANPATAALLDRLERAI</sequence>
<dbReference type="Proteomes" id="UP000466517">
    <property type="component" value="Chromosome"/>
</dbReference>
<dbReference type="EMBL" id="AP022610">
    <property type="protein sequence ID" value="BBZ27875.1"/>
    <property type="molecule type" value="Genomic_DNA"/>
</dbReference>
<organism evidence="1 2">
    <name type="scientific">Mycolicibacterium madagascariense</name>
    <dbReference type="NCBI Taxonomy" id="212765"/>
    <lineage>
        <taxon>Bacteria</taxon>
        <taxon>Bacillati</taxon>
        <taxon>Actinomycetota</taxon>
        <taxon>Actinomycetes</taxon>
        <taxon>Mycobacteriales</taxon>
        <taxon>Mycobacteriaceae</taxon>
        <taxon>Mycolicibacterium</taxon>
    </lineage>
</organism>
<gene>
    <name evidence="1" type="ORF">MMAD_21700</name>
</gene>
<evidence type="ECO:0000313" key="1">
    <source>
        <dbReference type="EMBL" id="BBZ27875.1"/>
    </source>
</evidence>
<protein>
    <submittedName>
        <fullName evidence="1">Uncharacterized protein</fullName>
    </submittedName>
</protein>
<name>A0A7I7XFB6_9MYCO</name>
<dbReference type="RefSeq" id="WP_163736397.1">
    <property type="nucleotide sequence ID" value="NZ_AP022610.1"/>
</dbReference>
<dbReference type="KEGG" id="mmag:MMAD_21700"/>
<accession>A0A7I7XFB6</accession>
<keyword evidence="2" id="KW-1185">Reference proteome</keyword>
<evidence type="ECO:0000313" key="2">
    <source>
        <dbReference type="Proteomes" id="UP000466517"/>
    </source>
</evidence>
<reference evidence="1 2" key="1">
    <citation type="journal article" date="2019" name="Emerg. Microbes Infect.">
        <title>Comprehensive subspecies identification of 175 nontuberculous mycobacteria species based on 7547 genomic profiles.</title>
        <authorList>
            <person name="Matsumoto Y."/>
            <person name="Kinjo T."/>
            <person name="Motooka D."/>
            <person name="Nabeya D."/>
            <person name="Jung N."/>
            <person name="Uechi K."/>
            <person name="Horii T."/>
            <person name="Iida T."/>
            <person name="Fujita J."/>
            <person name="Nakamura S."/>
        </authorList>
    </citation>
    <scope>NUCLEOTIDE SEQUENCE [LARGE SCALE GENOMIC DNA]</scope>
    <source>
        <strain evidence="1 2">JCM 13574</strain>
    </source>
</reference>
<dbReference type="AlphaFoldDB" id="A0A7I7XFB6"/>